<keyword evidence="6" id="KW-0479">Metal-binding</keyword>
<dbReference type="GO" id="GO:0005524">
    <property type="term" value="F:ATP binding"/>
    <property type="evidence" value="ECO:0007669"/>
    <property type="project" value="InterPro"/>
</dbReference>
<dbReference type="InterPro" id="IPR036078">
    <property type="entry name" value="Spo11/TopoVI_A_sf"/>
</dbReference>
<keyword evidence="10 12" id="KW-0413">Isomerase</keyword>
<gene>
    <name evidence="16" type="primary">PPN1_3</name>
    <name evidence="16" type="ORF">ATC70_010183</name>
</gene>
<dbReference type="InterPro" id="IPR034136">
    <property type="entry name" value="TOPRIM_Topo6A/Spo11"/>
</dbReference>
<dbReference type="GO" id="GO:0016787">
    <property type="term" value="F:hydrolase activity"/>
    <property type="evidence" value="ECO:0007669"/>
    <property type="project" value="UniProtKB-KW"/>
</dbReference>
<sequence length="486" mass="54340">MVQFIEIYDNEDEDELYLSDFSHVPDILDHEPSMSSSSSTMPSSSTIPPSPMHRSDYNVLSTSTAITGTTASSPEPLSLSSTVGKSRETLMSEIEDTIEQMFASIAIGELCKLPMSSKPLPQRKRKRPSSADGADITLNTDATTNDPSAASSNDTTRYLSLSSSCNKARALARYLSVLQMIYEAVAYKIMLTKRDMYYRNVELFGKQSVVDIIVDDFSRHYNVPRSSLNVSAASKGLIFGPIIIKLKNNKILNCSTSNDTADTDDEQGVLIPPIHQVVQVQCKAKCMIVIEKEATFRYLVSIGFCQSLPESCVLVTGKGYPDLSTRQFVKYFSTHFTTKPILALMDGDPHGLDIYATYKWGTRAMAFDVFNLAANSIELIGLTCQDRQEFHISPQCLIPLSERDKSKCQAMMRTYDQDETPGQSQLIERGWWQDVDTELASQSHQSYIREITQLLASDHKCELQALNHNGPYHLTNYLIKKLAKYI</sequence>
<dbReference type="GO" id="GO:0042138">
    <property type="term" value="P:meiotic DNA double-strand break formation"/>
    <property type="evidence" value="ECO:0007669"/>
    <property type="project" value="InterPro"/>
</dbReference>
<comment type="subcellular location">
    <subcellularLocation>
        <location evidence="3">Nucleus</location>
    </subcellularLocation>
</comment>
<dbReference type="PANTHER" id="PTHR10848">
    <property type="entry name" value="MEIOTIC RECOMBINATION PROTEIN SPO11"/>
    <property type="match status" value="1"/>
</dbReference>
<feature type="region of interest" description="Disordered" evidence="13">
    <location>
        <begin position="31"/>
        <end position="51"/>
    </location>
</feature>
<evidence type="ECO:0000256" key="5">
    <source>
        <dbReference type="ARBA" id="ARBA00012895"/>
    </source>
</evidence>
<dbReference type="EMBL" id="JASEJX010000012">
    <property type="protein sequence ID" value="KAK4519939.1"/>
    <property type="molecule type" value="Genomic_DNA"/>
</dbReference>
<dbReference type="PRINTS" id="PR01550">
    <property type="entry name" value="TOP6AFAMILY"/>
</dbReference>
<dbReference type="Proteomes" id="UP001304243">
    <property type="component" value="Unassembled WGS sequence"/>
</dbReference>
<evidence type="ECO:0000259" key="14">
    <source>
        <dbReference type="Pfam" id="PF04406"/>
    </source>
</evidence>
<comment type="similarity">
    <text evidence="4 12">Belongs to the TOP6A family.</text>
</comment>
<dbReference type="SUPFAM" id="SSF56726">
    <property type="entry name" value="DNA topoisomerase IV, alpha subunit"/>
    <property type="match status" value="1"/>
</dbReference>
<keyword evidence="16" id="KW-0378">Hydrolase</keyword>
<keyword evidence="17" id="KW-1185">Reference proteome</keyword>
<dbReference type="GO" id="GO:0046872">
    <property type="term" value="F:metal ion binding"/>
    <property type="evidence" value="ECO:0007669"/>
    <property type="project" value="UniProtKB-KW"/>
</dbReference>
<dbReference type="PROSITE" id="PS52041">
    <property type="entry name" value="TOPO_IIB"/>
    <property type="match status" value="1"/>
</dbReference>
<feature type="compositionally biased region" description="Polar residues" evidence="13">
    <location>
        <begin position="137"/>
        <end position="155"/>
    </location>
</feature>
<comment type="cofactor">
    <cofactor evidence="2">
        <name>Mg(2+)</name>
        <dbReference type="ChEBI" id="CHEBI:18420"/>
    </cofactor>
</comment>
<keyword evidence="8 12" id="KW-0799">Topoisomerase</keyword>
<dbReference type="GO" id="GO:0000228">
    <property type="term" value="C:nuclear chromosome"/>
    <property type="evidence" value="ECO:0007669"/>
    <property type="project" value="TreeGrafter"/>
</dbReference>
<dbReference type="GO" id="GO:0003677">
    <property type="term" value="F:DNA binding"/>
    <property type="evidence" value="ECO:0007669"/>
    <property type="project" value="UniProtKB-UniRule"/>
</dbReference>
<feature type="region of interest" description="Disordered" evidence="13">
    <location>
        <begin position="116"/>
        <end position="155"/>
    </location>
</feature>
<dbReference type="InterPro" id="IPR036388">
    <property type="entry name" value="WH-like_DNA-bd_sf"/>
</dbReference>
<evidence type="ECO:0000256" key="7">
    <source>
        <dbReference type="ARBA" id="ARBA00022842"/>
    </source>
</evidence>
<dbReference type="Pfam" id="PF21180">
    <property type="entry name" value="TOP6A-Spo11_Toprim"/>
    <property type="match status" value="1"/>
</dbReference>
<reference evidence="16 17" key="1">
    <citation type="submission" date="2022-11" db="EMBL/GenBank/DDBJ databases">
        <title>Mucor velutinosus strain NIH1002 WGS.</title>
        <authorList>
            <person name="Subramanian P."/>
            <person name="Mullikin J.C."/>
            <person name="Segre J.A."/>
            <person name="Zelazny A.M."/>
        </authorList>
    </citation>
    <scope>NUCLEOTIDE SEQUENCE [LARGE SCALE GENOMIC DNA]</scope>
    <source>
        <strain evidence="16 17">NIH1002</strain>
    </source>
</reference>
<evidence type="ECO:0000256" key="1">
    <source>
        <dbReference type="ARBA" id="ARBA00000185"/>
    </source>
</evidence>
<evidence type="ECO:0000313" key="17">
    <source>
        <dbReference type="Proteomes" id="UP001304243"/>
    </source>
</evidence>
<evidence type="ECO:0000256" key="8">
    <source>
        <dbReference type="ARBA" id="ARBA00023029"/>
    </source>
</evidence>
<protein>
    <recommendedName>
        <fullName evidence="5">DNA topoisomerase (ATP-hydrolyzing)</fullName>
        <ecNumber evidence="5">5.6.2.2</ecNumber>
    </recommendedName>
</protein>
<dbReference type="InterPro" id="IPR013049">
    <property type="entry name" value="Spo11/TopoVI_A_N"/>
</dbReference>
<name>A0AAN7DP33_9FUNG</name>
<evidence type="ECO:0000256" key="3">
    <source>
        <dbReference type="ARBA" id="ARBA00004123"/>
    </source>
</evidence>
<dbReference type="AlphaFoldDB" id="A0AAN7DP33"/>
<dbReference type="GO" id="GO:0003918">
    <property type="term" value="F:DNA topoisomerase type II (double strand cut, ATP-hydrolyzing) activity"/>
    <property type="evidence" value="ECO:0007669"/>
    <property type="project" value="UniProtKB-UniRule"/>
</dbReference>
<evidence type="ECO:0000256" key="10">
    <source>
        <dbReference type="ARBA" id="ARBA00023235"/>
    </source>
</evidence>
<dbReference type="GeneID" id="89953869"/>
<evidence type="ECO:0000256" key="6">
    <source>
        <dbReference type="ARBA" id="ARBA00022723"/>
    </source>
</evidence>
<dbReference type="InterPro" id="IPR013048">
    <property type="entry name" value="Meiotic_Spo11"/>
</dbReference>
<feature type="domain" description="Spo11/DNA topoisomerase VI subunit A N-terminal" evidence="14">
    <location>
        <begin position="170"/>
        <end position="230"/>
    </location>
</feature>
<comment type="catalytic activity">
    <reaction evidence="1 12">
        <text>ATP-dependent breakage, passage and rejoining of double-stranded DNA.</text>
        <dbReference type="EC" id="5.6.2.2"/>
    </reaction>
</comment>
<evidence type="ECO:0000256" key="2">
    <source>
        <dbReference type="ARBA" id="ARBA00001946"/>
    </source>
</evidence>
<evidence type="ECO:0000256" key="4">
    <source>
        <dbReference type="ARBA" id="ARBA00006559"/>
    </source>
</evidence>
<organism evidence="16 17">
    <name type="scientific">Mucor velutinosus</name>
    <dbReference type="NCBI Taxonomy" id="708070"/>
    <lineage>
        <taxon>Eukaryota</taxon>
        <taxon>Fungi</taxon>
        <taxon>Fungi incertae sedis</taxon>
        <taxon>Mucoromycota</taxon>
        <taxon>Mucoromycotina</taxon>
        <taxon>Mucoromycetes</taxon>
        <taxon>Mucorales</taxon>
        <taxon>Mucorineae</taxon>
        <taxon>Mucoraceae</taxon>
        <taxon>Mucor</taxon>
    </lineage>
</organism>
<dbReference type="Gene3D" id="3.40.1360.10">
    <property type="match status" value="1"/>
</dbReference>
<evidence type="ECO:0000256" key="9">
    <source>
        <dbReference type="ARBA" id="ARBA00023125"/>
    </source>
</evidence>
<dbReference type="PRINTS" id="PR01551">
    <property type="entry name" value="SPO11HOMOLOG"/>
</dbReference>
<feature type="domain" description="Topoisomerase 6 subunit A/Spo11 TOPRIM" evidence="15">
    <location>
        <begin position="287"/>
        <end position="482"/>
    </location>
</feature>
<keyword evidence="7" id="KW-0460">Magnesium</keyword>
<proteinExistence type="inferred from homology"/>
<dbReference type="InterPro" id="IPR002815">
    <property type="entry name" value="Spo11/TopoVI_A"/>
</dbReference>
<evidence type="ECO:0000256" key="11">
    <source>
        <dbReference type="ARBA" id="ARBA00023242"/>
    </source>
</evidence>
<evidence type="ECO:0000313" key="16">
    <source>
        <dbReference type="EMBL" id="KAK4519939.1"/>
    </source>
</evidence>
<dbReference type="Pfam" id="PF04406">
    <property type="entry name" value="TP6A_N"/>
    <property type="match status" value="1"/>
</dbReference>
<dbReference type="Gene3D" id="1.10.10.10">
    <property type="entry name" value="Winged helix-like DNA-binding domain superfamily/Winged helix DNA-binding domain"/>
    <property type="match status" value="1"/>
</dbReference>
<evidence type="ECO:0000256" key="12">
    <source>
        <dbReference type="PROSITE-ProRule" id="PRU01385"/>
    </source>
</evidence>
<accession>A0AAN7DP33</accession>
<feature type="compositionally biased region" description="Low complexity" evidence="13">
    <location>
        <begin position="33"/>
        <end position="47"/>
    </location>
</feature>
<evidence type="ECO:0000256" key="13">
    <source>
        <dbReference type="SAM" id="MobiDB-lite"/>
    </source>
</evidence>
<dbReference type="RefSeq" id="XP_064686605.1">
    <property type="nucleotide sequence ID" value="XM_064829403.1"/>
</dbReference>
<keyword evidence="11" id="KW-0539">Nucleus</keyword>
<comment type="caution">
    <text evidence="16">The sequence shown here is derived from an EMBL/GenBank/DDBJ whole genome shotgun (WGS) entry which is preliminary data.</text>
</comment>
<dbReference type="EC" id="5.6.2.2" evidence="5"/>
<evidence type="ECO:0000259" key="15">
    <source>
        <dbReference type="Pfam" id="PF21180"/>
    </source>
</evidence>
<dbReference type="CDD" id="cd00223">
    <property type="entry name" value="TOPRIM_TopoIIB_SPO"/>
    <property type="match status" value="1"/>
</dbReference>
<dbReference type="GO" id="GO:0007131">
    <property type="term" value="P:reciprocal meiotic recombination"/>
    <property type="evidence" value="ECO:0007669"/>
    <property type="project" value="TreeGrafter"/>
</dbReference>
<dbReference type="PANTHER" id="PTHR10848:SF0">
    <property type="entry name" value="MEIOTIC RECOMBINATION PROTEIN SPO11"/>
    <property type="match status" value="1"/>
</dbReference>
<feature type="active site" description="O-(5'-phospho-DNA)-tyrosine intermediate" evidence="12">
    <location>
        <position position="198"/>
    </location>
</feature>
<dbReference type="GO" id="GO:0000706">
    <property type="term" value="P:meiotic DNA double-strand break processing"/>
    <property type="evidence" value="ECO:0007669"/>
    <property type="project" value="TreeGrafter"/>
</dbReference>
<keyword evidence="9 12" id="KW-0238">DNA-binding</keyword>